<evidence type="ECO:0000313" key="2">
    <source>
        <dbReference type="EMBL" id="UGX92929.1"/>
    </source>
</evidence>
<evidence type="ECO:0000313" key="1">
    <source>
        <dbReference type="EMBL" id="NYY91069.1"/>
    </source>
</evidence>
<dbReference type="RefSeq" id="WP_166348535.1">
    <property type="nucleotide sequence ID" value="NZ_CP088280.1"/>
</dbReference>
<reference evidence="1" key="2">
    <citation type="submission" date="2020-06" db="EMBL/GenBank/DDBJ databases">
        <title>Whole Genome Sequence of Bradyrhizobium sp. Strain 323S2.</title>
        <authorList>
            <person name="Bromfield E.S.P."/>
        </authorList>
    </citation>
    <scope>NUCLEOTIDE SEQUENCE [LARGE SCALE GENOMIC DNA]</scope>
    <source>
        <strain evidence="1">323S2</strain>
    </source>
</reference>
<name>A0A7Z0TRH5_9BRAD</name>
<organism evidence="1">
    <name type="scientific">Bradyrhizobium barranii subsp. barranii</name>
    <dbReference type="NCBI Taxonomy" id="2823807"/>
    <lineage>
        <taxon>Bacteria</taxon>
        <taxon>Pseudomonadati</taxon>
        <taxon>Pseudomonadota</taxon>
        <taxon>Alphaproteobacteria</taxon>
        <taxon>Hyphomicrobiales</taxon>
        <taxon>Nitrobacteraceae</taxon>
        <taxon>Bradyrhizobium</taxon>
        <taxon>Bradyrhizobium barranii</taxon>
    </lineage>
</organism>
<reference evidence="2 3" key="3">
    <citation type="journal article" date="2022" name="Int. J. Syst. Evol. Microbiol.">
        <title>Strains of Bradyrhizobium barranii sp. nov. associated with legumes native to Canada are symbionts of soybeans and belong to different subspecies (subsp. barranii subsp. nov. and subsp. apii subsp. nov.) and symbiovars (sv. glycinearum and sv. septentrionale).</title>
        <authorList>
            <person name="Bromfield E.S.P."/>
            <person name="Cloutier S."/>
            <person name="Wasai-Hara S."/>
            <person name="Minamisawa K."/>
        </authorList>
    </citation>
    <scope>NUCLEOTIDE SEQUENCE [LARGE SCALE GENOMIC DNA]</scope>
    <source>
        <strain evidence="2 3">323S2</strain>
    </source>
</reference>
<evidence type="ECO:0000313" key="3">
    <source>
        <dbReference type="Proteomes" id="UP000564836"/>
    </source>
</evidence>
<accession>A0A7Z0TRH5</accession>
<dbReference type="EMBL" id="JACBFH010000001">
    <property type="protein sequence ID" value="NYY91069.1"/>
    <property type="molecule type" value="Genomic_DNA"/>
</dbReference>
<protein>
    <submittedName>
        <fullName evidence="1">Uncharacterized protein</fullName>
    </submittedName>
</protein>
<sequence length="146" mass="16049">MDTTPTSSVASAIAAAKAAKLDEQRERHRKNAKELYWRTLQTEPRKAMLHNAQRAARRFSVPINITVDDIVIPARCPAFDIPLERSNGVAGEASPSVVRIEPQLGYVKGNVIVVSAKAARDPLARTLLFKALKAEHQVESSRPKSL</sequence>
<gene>
    <name evidence="2" type="ORF">G6321_00046120</name>
    <name evidence="1" type="ORF">G6321_22270</name>
</gene>
<dbReference type="AlphaFoldDB" id="A0A7Z0TRH5"/>
<reference evidence="2 3" key="1">
    <citation type="journal article" date="2017" name="Syst. Appl. Microbiol.">
        <title>Soybeans inoculated with root zone soils of Canadian native legumes harbour diverse and novel Bradyrhizobium spp. that possess agricultural potential.</title>
        <authorList>
            <person name="Bromfield E.S.P."/>
            <person name="Cloutier S."/>
            <person name="Tambong J.T."/>
            <person name="Tran Thi T.V."/>
        </authorList>
    </citation>
    <scope>NUCLEOTIDE SEQUENCE [LARGE SCALE GENOMIC DNA]</scope>
    <source>
        <strain evidence="2 3">323S2</strain>
    </source>
</reference>
<proteinExistence type="predicted"/>
<dbReference type="Proteomes" id="UP000564836">
    <property type="component" value="Chromosome"/>
</dbReference>
<dbReference type="EMBL" id="CP088280">
    <property type="protein sequence ID" value="UGX92929.1"/>
    <property type="molecule type" value="Genomic_DNA"/>
</dbReference>